<sequence length="137" mass="15591">MAQDTSNILHMPYADASRSVRHVFVRDYVTDAQIGVWEYEKDTRQKIRINVDLSVREDTSYHDDQLGNVVCYNDIVNNIQEILKNGHINLVETLAEQIAEMTLVDERVIGSRVKVEKLEAVEGAASVGVEIERHKLP</sequence>
<dbReference type="SUPFAM" id="SSF55620">
    <property type="entry name" value="Tetrahydrobiopterin biosynthesis enzymes-like"/>
    <property type="match status" value="1"/>
</dbReference>
<feature type="domain" description="Dihydroneopterin aldolase/epimerase" evidence="7">
    <location>
        <begin position="23"/>
        <end position="133"/>
    </location>
</feature>
<evidence type="ECO:0000256" key="5">
    <source>
        <dbReference type="ARBA" id="ARBA00023239"/>
    </source>
</evidence>
<gene>
    <name evidence="8" type="primary">folB</name>
    <name evidence="8" type="ORF">ACFOKA_14115</name>
</gene>
<dbReference type="GO" id="GO:0004150">
    <property type="term" value="F:dihydroneopterin aldolase activity"/>
    <property type="evidence" value="ECO:0007669"/>
    <property type="project" value="UniProtKB-EC"/>
</dbReference>
<reference evidence="9" key="1">
    <citation type="journal article" date="2019" name="Int. J. Syst. Evol. Microbiol.">
        <title>The Global Catalogue of Microorganisms (GCM) 10K type strain sequencing project: providing services to taxonomists for standard genome sequencing and annotation.</title>
        <authorList>
            <consortium name="The Broad Institute Genomics Platform"/>
            <consortium name="The Broad Institute Genome Sequencing Center for Infectious Disease"/>
            <person name="Wu L."/>
            <person name="Ma J."/>
        </authorList>
    </citation>
    <scope>NUCLEOTIDE SEQUENCE [LARGE SCALE GENOMIC DNA]</scope>
    <source>
        <strain evidence="9">KCTC 62164</strain>
    </source>
</reference>
<accession>A0ABV7D7F1</accession>
<name>A0ABV7D7F1_9PROT</name>
<evidence type="ECO:0000256" key="3">
    <source>
        <dbReference type="ARBA" id="ARBA00005708"/>
    </source>
</evidence>
<evidence type="ECO:0000256" key="2">
    <source>
        <dbReference type="ARBA" id="ARBA00005013"/>
    </source>
</evidence>
<dbReference type="InterPro" id="IPR043133">
    <property type="entry name" value="GTP-CH-I_C/QueF"/>
</dbReference>
<keyword evidence="4 6" id="KW-0289">Folate biosynthesis</keyword>
<evidence type="ECO:0000256" key="1">
    <source>
        <dbReference type="ARBA" id="ARBA00001353"/>
    </source>
</evidence>
<dbReference type="Gene3D" id="3.30.1130.10">
    <property type="match status" value="1"/>
</dbReference>
<keyword evidence="9" id="KW-1185">Reference proteome</keyword>
<dbReference type="EC" id="4.1.2.25" evidence="6"/>
<comment type="caution">
    <text evidence="8">The sequence shown here is derived from an EMBL/GenBank/DDBJ whole genome shotgun (WGS) entry which is preliminary data.</text>
</comment>
<evidence type="ECO:0000313" key="9">
    <source>
        <dbReference type="Proteomes" id="UP001595444"/>
    </source>
</evidence>
<dbReference type="RefSeq" id="WP_194213240.1">
    <property type="nucleotide sequence ID" value="NZ_CP061205.1"/>
</dbReference>
<proteinExistence type="inferred from homology"/>
<evidence type="ECO:0000256" key="6">
    <source>
        <dbReference type="RuleBase" id="RU362079"/>
    </source>
</evidence>
<comment type="function">
    <text evidence="6">Catalyzes the conversion of 7,8-dihydroneopterin to 6-hydroxymethyl-7,8-dihydropterin.</text>
</comment>
<protein>
    <recommendedName>
        <fullName evidence="6">7,8-dihydroneopterin aldolase</fullName>
        <ecNumber evidence="6">4.1.2.25</ecNumber>
    </recommendedName>
</protein>
<dbReference type="PANTHER" id="PTHR42844">
    <property type="entry name" value="DIHYDRONEOPTERIN ALDOLASE 1-RELATED"/>
    <property type="match status" value="1"/>
</dbReference>
<dbReference type="InterPro" id="IPR006157">
    <property type="entry name" value="FolB_dom"/>
</dbReference>
<dbReference type="InterPro" id="IPR006156">
    <property type="entry name" value="Dihydroneopterin_aldolase"/>
</dbReference>
<evidence type="ECO:0000259" key="7">
    <source>
        <dbReference type="SMART" id="SM00905"/>
    </source>
</evidence>
<dbReference type="NCBIfam" id="TIGR00525">
    <property type="entry name" value="folB"/>
    <property type="match status" value="1"/>
</dbReference>
<dbReference type="Pfam" id="PF02152">
    <property type="entry name" value="FolB"/>
    <property type="match status" value="1"/>
</dbReference>
<dbReference type="NCBIfam" id="TIGR00526">
    <property type="entry name" value="folB_dom"/>
    <property type="match status" value="1"/>
</dbReference>
<keyword evidence="5 6" id="KW-0456">Lyase</keyword>
<evidence type="ECO:0000313" key="8">
    <source>
        <dbReference type="EMBL" id="MFC3053046.1"/>
    </source>
</evidence>
<dbReference type="SMART" id="SM00905">
    <property type="entry name" value="FolB"/>
    <property type="match status" value="1"/>
</dbReference>
<evidence type="ECO:0000256" key="4">
    <source>
        <dbReference type="ARBA" id="ARBA00022909"/>
    </source>
</evidence>
<dbReference type="Proteomes" id="UP001595444">
    <property type="component" value="Unassembled WGS sequence"/>
</dbReference>
<organism evidence="8 9">
    <name type="scientific">Kordiimonas pumila</name>
    <dbReference type="NCBI Taxonomy" id="2161677"/>
    <lineage>
        <taxon>Bacteria</taxon>
        <taxon>Pseudomonadati</taxon>
        <taxon>Pseudomonadota</taxon>
        <taxon>Alphaproteobacteria</taxon>
        <taxon>Kordiimonadales</taxon>
        <taxon>Kordiimonadaceae</taxon>
        <taxon>Kordiimonas</taxon>
    </lineage>
</organism>
<comment type="catalytic activity">
    <reaction evidence="1 6">
        <text>7,8-dihydroneopterin = 6-hydroxymethyl-7,8-dihydropterin + glycolaldehyde</text>
        <dbReference type="Rhea" id="RHEA:10540"/>
        <dbReference type="ChEBI" id="CHEBI:17001"/>
        <dbReference type="ChEBI" id="CHEBI:17071"/>
        <dbReference type="ChEBI" id="CHEBI:44841"/>
        <dbReference type="EC" id="4.1.2.25"/>
    </reaction>
</comment>
<comment type="similarity">
    <text evidence="3 6">Belongs to the DHNA family.</text>
</comment>
<dbReference type="PANTHER" id="PTHR42844:SF1">
    <property type="entry name" value="DIHYDRONEOPTERIN ALDOLASE 1-RELATED"/>
    <property type="match status" value="1"/>
</dbReference>
<comment type="pathway">
    <text evidence="2 6">Cofactor biosynthesis; tetrahydrofolate biosynthesis; 2-amino-4-hydroxy-6-hydroxymethyl-7,8-dihydropteridine diphosphate from 7,8-dihydroneopterin triphosphate: step 3/4.</text>
</comment>
<dbReference type="EMBL" id="JBHRSL010000010">
    <property type="protein sequence ID" value="MFC3053046.1"/>
    <property type="molecule type" value="Genomic_DNA"/>
</dbReference>